<dbReference type="GeneID" id="111275242"/>
<dbReference type="GO" id="GO:0006869">
    <property type="term" value="P:lipid transport"/>
    <property type="evidence" value="ECO:0007669"/>
    <property type="project" value="InterPro"/>
</dbReference>
<feature type="signal peptide" evidence="2">
    <location>
        <begin position="1"/>
        <end position="30"/>
    </location>
</feature>
<gene>
    <name evidence="5" type="primary">LOC111275242</name>
</gene>
<name>A0A6P5WJQ1_DURZI</name>
<evidence type="ECO:0000256" key="2">
    <source>
        <dbReference type="SAM" id="SignalP"/>
    </source>
</evidence>
<keyword evidence="2" id="KW-0732">Signal</keyword>
<dbReference type="Pfam" id="PF00234">
    <property type="entry name" value="Tryp_alpha_amyl"/>
    <property type="match status" value="1"/>
</dbReference>
<dbReference type="KEGG" id="dzi:111275242"/>
<evidence type="ECO:0000259" key="3">
    <source>
        <dbReference type="Pfam" id="PF00234"/>
    </source>
</evidence>
<comment type="similarity">
    <text evidence="1">Belongs to the plant LTP family.</text>
</comment>
<dbReference type="RefSeq" id="XP_022716178.1">
    <property type="nucleotide sequence ID" value="XM_022860443.1"/>
</dbReference>
<dbReference type="AlphaFoldDB" id="A0A6P5WJQ1"/>
<proteinExistence type="inferred from homology"/>
<dbReference type="OrthoDB" id="1876592at2759"/>
<feature type="domain" description="Bifunctional inhibitor/plant lipid transfer protein/seed storage helical" evidence="3">
    <location>
        <begin position="44"/>
        <end position="113"/>
    </location>
</feature>
<dbReference type="SUPFAM" id="SSF47699">
    <property type="entry name" value="Bifunctional inhibitor/lipid-transfer protein/seed storage 2S albumin"/>
    <property type="match status" value="1"/>
</dbReference>
<keyword evidence="4" id="KW-1185">Reference proteome</keyword>
<dbReference type="InterPro" id="IPR016140">
    <property type="entry name" value="Bifunc_inhib/LTP/seed_store"/>
</dbReference>
<dbReference type="PANTHER" id="PTHR33076">
    <property type="entry name" value="NON-SPECIFIC LIPID-TRANSFER PROTEIN 2-RELATED"/>
    <property type="match status" value="1"/>
</dbReference>
<evidence type="ECO:0000313" key="5">
    <source>
        <dbReference type="RefSeq" id="XP_022716178.1"/>
    </source>
</evidence>
<feature type="chain" id="PRO_5028251290" evidence="2">
    <location>
        <begin position="31"/>
        <end position="126"/>
    </location>
</feature>
<evidence type="ECO:0000256" key="1">
    <source>
        <dbReference type="ARBA" id="ARBA00009748"/>
    </source>
</evidence>
<dbReference type="Proteomes" id="UP000515121">
    <property type="component" value="Unplaced"/>
</dbReference>
<dbReference type="InterPro" id="IPR000528">
    <property type="entry name" value="Plant_nsLTP"/>
</dbReference>
<protein>
    <submittedName>
        <fullName evidence="5">Non-specific lipid-transfer protein-like</fullName>
    </submittedName>
</protein>
<organism evidence="4 5">
    <name type="scientific">Durio zibethinus</name>
    <name type="common">Durian</name>
    <dbReference type="NCBI Taxonomy" id="66656"/>
    <lineage>
        <taxon>Eukaryota</taxon>
        <taxon>Viridiplantae</taxon>
        <taxon>Streptophyta</taxon>
        <taxon>Embryophyta</taxon>
        <taxon>Tracheophyta</taxon>
        <taxon>Spermatophyta</taxon>
        <taxon>Magnoliopsida</taxon>
        <taxon>eudicotyledons</taxon>
        <taxon>Gunneridae</taxon>
        <taxon>Pentapetalae</taxon>
        <taxon>rosids</taxon>
        <taxon>malvids</taxon>
        <taxon>Malvales</taxon>
        <taxon>Malvaceae</taxon>
        <taxon>Helicteroideae</taxon>
        <taxon>Durio</taxon>
    </lineage>
</organism>
<reference evidence="5" key="1">
    <citation type="submission" date="2025-08" db="UniProtKB">
        <authorList>
            <consortium name="RefSeq"/>
        </authorList>
    </citation>
    <scope>IDENTIFICATION</scope>
    <source>
        <tissue evidence="5">Fruit stalk</tissue>
    </source>
</reference>
<dbReference type="InterPro" id="IPR036312">
    <property type="entry name" value="Bifun_inhib/LTP/seed_sf"/>
</dbReference>
<sequence length="126" mass="13782">MGKKMMGFSAWFLLVLGLVFLVVSNNSVNADTEATCLDCVVNFLNFCRPYLVGKAATPDVNCCIGLSNTVGGITKPKTRKDICECLHYYAVLDGDKPDRAKQVLKHCNIEFPVPLAPSADDCKNIH</sequence>
<dbReference type="Gene3D" id="1.10.110.10">
    <property type="entry name" value="Plant lipid-transfer and hydrophobic proteins"/>
    <property type="match status" value="1"/>
</dbReference>
<dbReference type="GO" id="GO:0008289">
    <property type="term" value="F:lipid binding"/>
    <property type="evidence" value="ECO:0007669"/>
    <property type="project" value="InterPro"/>
</dbReference>
<accession>A0A6P5WJQ1</accession>
<evidence type="ECO:0000313" key="4">
    <source>
        <dbReference type="Proteomes" id="UP000515121"/>
    </source>
</evidence>